<proteinExistence type="predicted"/>
<evidence type="ECO:0000259" key="8">
    <source>
        <dbReference type="PROSITE" id="PS50850"/>
    </source>
</evidence>
<keyword evidence="6 7" id="KW-0472">Membrane</keyword>
<evidence type="ECO:0000313" key="10">
    <source>
        <dbReference type="Proteomes" id="UP001501510"/>
    </source>
</evidence>
<feature type="transmembrane region" description="Helical" evidence="7">
    <location>
        <begin position="169"/>
        <end position="189"/>
    </location>
</feature>
<dbReference type="PROSITE" id="PS50850">
    <property type="entry name" value="MFS"/>
    <property type="match status" value="1"/>
</dbReference>
<evidence type="ECO:0000256" key="2">
    <source>
        <dbReference type="ARBA" id="ARBA00022448"/>
    </source>
</evidence>
<evidence type="ECO:0000256" key="5">
    <source>
        <dbReference type="ARBA" id="ARBA00022989"/>
    </source>
</evidence>
<evidence type="ECO:0000256" key="4">
    <source>
        <dbReference type="ARBA" id="ARBA00022692"/>
    </source>
</evidence>
<evidence type="ECO:0000256" key="7">
    <source>
        <dbReference type="SAM" id="Phobius"/>
    </source>
</evidence>
<feature type="transmembrane region" description="Helical" evidence="7">
    <location>
        <begin position="224"/>
        <end position="251"/>
    </location>
</feature>
<dbReference type="EMBL" id="BAAACG010000008">
    <property type="protein sequence ID" value="GAA0738701.1"/>
    <property type="molecule type" value="Genomic_DNA"/>
</dbReference>
<protein>
    <submittedName>
        <fullName evidence="9">MFS transporter</fullName>
    </submittedName>
</protein>
<evidence type="ECO:0000256" key="3">
    <source>
        <dbReference type="ARBA" id="ARBA00022475"/>
    </source>
</evidence>
<gene>
    <name evidence="9" type="ORF">GCM10008906_16470</name>
</gene>
<dbReference type="RefSeq" id="WP_343760647.1">
    <property type="nucleotide sequence ID" value="NZ_BAAACG010000008.1"/>
</dbReference>
<evidence type="ECO:0000256" key="6">
    <source>
        <dbReference type="ARBA" id="ARBA00023136"/>
    </source>
</evidence>
<dbReference type="SUPFAM" id="SSF103473">
    <property type="entry name" value="MFS general substrate transporter"/>
    <property type="match status" value="1"/>
</dbReference>
<keyword evidence="2" id="KW-0813">Transport</keyword>
<evidence type="ECO:0000313" key="9">
    <source>
        <dbReference type="EMBL" id="GAA0738701.1"/>
    </source>
</evidence>
<feature type="transmembrane region" description="Helical" evidence="7">
    <location>
        <begin position="140"/>
        <end position="163"/>
    </location>
</feature>
<dbReference type="InterPro" id="IPR011701">
    <property type="entry name" value="MFS"/>
</dbReference>
<comment type="subcellular location">
    <subcellularLocation>
        <location evidence="1">Cell membrane</location>
        <topology evidence="1">Multi-pass membrane protein</topology>
    </subcellularLocation>
</comment>
<feature type="transmembrane region" description="Helical" evidence="7">
    <location>
        <begin position="291"/>
        <end position="310"/>
    </location>
</feature>
<sequence length="411" mass="45117">MENTKLFNKDFTLVVIGQIISLFGNAILRFSLPLYLLRQTGSVALFGLVSATSFIPMIIMSLIGGIIADRKNKRNIMVILDFLTAIIMIVYTLLYKSSPLVLLLIIVLMVLYGIQGAYQPSVQASIPLLVHKEKIMRGNATINMISSLANFIGPTIGGILFGFYGIEPILIVSIVCFIFSAVMELFINIPYEKSKGEKLLYIAYTDIKLSMNFILKEKPILGKVMMIISLFNLLLTSLMIVGMPALITQYLSLSDSLYGISEGILAVGSILGGIVVGVLNDKLNIKKLNVLLVYCALVIFPMGLVLILPIPAFTSYVVISAMGFFMMVFATVFSIQVITFIQMETPPEIVGKVISCLLALSLCAMPIGQALYGFLFENLESIPWIILFGAMICSLVIALISKVIFSKLEVK</sequence>
<feature type="transmembrane region" description="Helical" evidence="7">
    <location>
        <begin position="44"/>
        <end position="68"/>
    </location>
</feature>
<evidence type="ECO:0000256" key="1">
    <source>
        <dbReference type="ARBA" id="ARBA00004651"/>
    </source>
</evidence>
<feature type="transmembrane region" description="Helical" evidence="7">
    <location>
        <begin position="353"/>
        <end position="376"/>
    </location>
</feature>
<keyword evidence="4 7" id="KW-0812">Transmembrane</keyword>
<feature type="transmembrane region" description="Helical" evidence="7">
    <location>
        <begin position="12"/>
        <end position="32"/>
    </location>
</feature>
<feature type="transmembrane region" description="Helical" evidence="7">
    <location>
        <begin position="75"/>
        <end position="94"/>
    </location>
</feature>
<dbReference type="Gene3D" id="1.20.1250.20">
    <property type="entry name" value="MFS general substrate transporter like domains"/>
    <property type="match status" value="1"/>
</dbReference>
<dbReference type="PANTHER" id="PTHR43266:SF9">
    <property type="entry name" value="PERMEASE, MAJOR FACILITATOR SUPERFAMILY-RELATED"/>
    <property type="match status" value="1"/>
</dbReference>
<accession>A0ABP3URX7</accession>
<dbReference type="InterPro" id="IPR020846">
    <property type="entry name" value="MFS_dom"/>
</dbReference>
<feature type="transmembrane region" description="Helical" evidence="7">
    <location>
        <begin position="257"/>
        <end position="279"/>
    </location>
</feature>
<feature type="transmembrane region" description="Helical" evidence="7">
    <location>
        <begin position="100"/>
        <end position="119"/>
    </location>
</feature>
<dbReference type="PANTHER" id="PTHR43266">
    <property type="entry name" value="MACROLIDE-EFFLUX PROTEIN"/>
    <property type="match status" value="1"/>
</dbReference>
<feature type="transmembrane region" description="Helical" evidence="7">
    <location>
        <begin position="316"/>
        <end position="341"/>
    </location>
</feature>
<name>A0ABP3URX7_9CLOT</name>
<organism evidence="9 10">
    <name type="scientific">Clostridium oceanicum</name>
    <dbReference type="NCBI Taxonomy" id="1543"/>
    <lineage>
        <taxon>Bacteria</taxon>
        <taxon>Bacillati</taxon>
        <taxon>Bacillota</taxon>
        <taxon>Clostridia</taxon>
        <taxon>Eubacteriales</taxon>
        <taxon>Clostridiaceae</taxon>
        <taxon>Clostridium</taxon>
    </lineage>
</organism>
<feature type="domain" description="Major facilitator superfamily (MFS) profile" evidence="8">
    <location>
        <begin position="10"/>
        <end position="411"/>
    </location>
</feature>
<dbReference type="Pfam" id="PF07690">
    <property type="entry name" value="MFS_1"/>
    <property type="match status" value="1"/>
</dbReference>
<dbReference type="InterPro" id="IPR036259">
    <property type="entry name" value="MFS_trans_sf"/>
</dbReference>
<reference evidence="10" key="1">
    <citation type="journal article" date="2019" name="Int. J. Syst. Evol. Microbiol.">
        <title>The Global Catalogue of Microorganisms (GCM) 10K type strain sequencing project: providing services to taxonomists for standard genome sequencing and annotation.</title>
        <authorList>
            <consortium name="The Broad Institute Genomics Platform"/>
            <consortium name="The Broad Institute Genome Sequencing Center for Infectious Disease"/>
            <person name="Wu L."/>
            <person name="Ma J."/>
        </authorList>
    </citation>
    <scope>NUCLEOTIDE SEQUENCE [LARGE SCALE GENOMIC DNA]</scope>
    <source>
        <strain evidence="10">JCM 1407</strain>
    </source>
</reference>
<keyword evidence="3" id="KW-1003">Cell membrane</keyword>
<dbReference type="CDD" id="cd06173">
    <property type="entry name" value="MFS_MefA_like"/>
    <property type="match status" value="1"/>
</dbReference>
<comment type="caution">
    <text evidence="9">The sequence shown here is derived from an EMBL/GenBank/DDBJ whole genome shotgun (WGS) entry which is preliminary data.</text>
</comment>
<dbReference type="Proteomes" id="UP001501510">
    <property type="component" value="Unassembled WGS sequence"/>
</dbReference>
<keyword evidence="10" id="KW-1185">Reference proteome</keyword>
<keyword evidence="5 7" id="KW-1133">Transmembrane helix</keyword>
<feature type="transmembrane region" description="Helical" evidence="7">
    <location>
        <begin position="382"/>
        <end position="405"/>
    </location>
</feature>